<evidence type="ECO:0000313" key="2">
    <source>
        <dbReference type="Proteomes" id="UP000792457"/>
    </source>
</evidence>
<protein>
    <recommendedName>
        <fullName evidence="3">Essential protein Yae1 N-terminal domain-containing protein</fullName>
    </recommendedName>
</protein>
<dbReference type="OrthoDB" id="20086at2759"/>
<evidence type="ECO:0000313" key="1">
    <source>
        <dbReference type="EMBL" id="KAG8228435.1"/>
    </source>
</evidence>
<keyword evidence="2" id="KW-1185">Reference proteome</keyword>
<organism evidence="1 2">
    <name type="scientific">Ladona fulva</name>
    <name type="common">Scarce chaser dragonfly</name>
    <name type="synonym">Libellula fulva</name>
    <dbReference type="NCBI Taxonomy" id="123851"/>
    <lineage>
        <taxon>Eukaryota</taxon>
        <taxon>Metazoa</taxon>
        <taxon>Ecdysozoa</taxon>
        <taxon>Arthropoda</taxon>
        <taxon>Hexapoda</taxon>
        <taxon>Insecta</taxon>
        <taxon>Pterygota</taxon>
        <taxon>Palaeoptera</taxon>
        <taxon>Odonata</taxon>
        <taxon>Epiprocta</taxon>
        <taxon>Anisoptera</taxon>
        <taxon>Libelluloidea</taxon>
        <taxon>Libellulidae</taxon>
        <taxon>Ladona</taxon>
    </lineage>
</organism>
<gene>
    <name evidence="1" type="ORF">J437_LFUL003912</name>
</gene>
<proteinExistence type="predicted"/>
<reference evidence="1" key="1">
    <citation type="submission" date="2013-04" db="EMBL/GenBank/DDBJ databases">
        <authorList>
            <person name="Qu J."/>
            <person name="Murali S.C."/>
            <person name="Bandaranaike D."/>
            <person name="Bellair M."/>
            <person name="Blankenburg K."/>
            <person name="Chao H."/>
            <person name="Dinh H."/>
            <person name="Doddapaneni H."/>
            <person name="Downs B."/>
            <person name="Dugan-Rocha S."/>
            <person name="Elkadiri S."/>
            <person name="Gnanaolivu R.D."/>
            <person name="Hernandez B."/>
            <person name="Javaid M."/>
            <person name="Jayaseelan J.C."/>
            <person name="Lee S."/>
            <person name="Li M."/>
            <person name="Ming W."/>
            <person name="Munidasa M."/>
            <person name="Muniz J."/>
            <person name="Nguyen L."/>
            <person name="Ongeri F."/>
            <person name="Osuji N."/>
            <person name="Pu L.-L."/>
            <person name="Puazo M."/>
            <person name="Qu C."/>
            <person name="Quiroz J."/>
            <person name="Raj R."/>
            <person name="Weissenberger G."/>
            <person name="Xin Y."/>
            <person name="Zou X."/>
            <person name="Han Y."/>
            <person name="Richards S."/>
            <person name="Worley K."/>
            <person name="Muzny D."/>
            <person name="Gibbs R."/>
        </authorList>
    </citation>
    <scope>NUCLEOTIDE SEQUENCE</scope>
    <source>
        <strain evidence="1">Sampled in the wild</strain>
    </source>
</reference>
<dbReference type="Proteomes" id="UP000792457">
    <property type="component" value="Unassembled WGS sequence"/>
</dbReference>
<comment type="caution">
    <text evidence="1">The sequence shown here is derived from an EMBL/GenBank/DDBJ whole genome shotgun (WGS) entry which is preliminary data.</text>
</comment>
<name>A0A8K0K725_LADFU</name>
<dbReference type="AlphaFoldDB" id="A0A8K0K725"/>
<evidence type="ECO:0008006" key="3">
    <source>
        <dbReference type="Google" id="ProtNLM"/>
    </source>
</evidence>
<dbReference type="EMBL" id="KZ308371">
    <property type="protein sequence ID" value="KAG8228435.1"/>
    <property type="molecule type" value="Genomic_DNA"/>
</dbReference>
<reference evidence="1" key="2">
    <citation type="submission" date="2017-10" db="EMBL/GenBank/DDBJ databases">
        <title>Ladona fulva Genome sequencing and assembly.</title>
        <authorList>
            <person name="Murali S."/>
            <person name="Richards S."/>
            <person name="Bandaranaike D."/>
            <person name="Bellair M."/>
            <person name="Blankenburg K."/>
            <person name="Chao H."/>
            <person name="Dinh H."/>
            <person name="Doddapaneni H."/>
            <person name="Dugan-Rocha S."/>
            <person name="Elkadiri S."/>
            <person name="Gnanaolivu R."/>
            <person name="Hernandez B."/>
            <person name="Skinner E."/>
            <person name="Javaid M."/>
            <person name="Lee S."/>
            <person name="Li M."/>
            <person name="Ming W."/>
            <person name="Munidasa M."/>
            <person name="Muniz J."/>
            <person name="Nguyen L."/>
            <person name="Hughes D."/>
            <person name="Osuji N."/>
            <person name="Pu L.-L."/>
            <person name="Puazo M."/>
            <person name="Qu C."/>
            <person name="Quiroz J."/>
            <person name="Raj R."/>
            <person name="Weissenberger G."/>
            <person name="Xin Y."/>
            <person name="Zou X."/>
            <person name="Han Y."/>
            <person name="Worley K."/>
            <person name="Muzny D."/>
            <person name="Gibbs R."/>
        </authorList>
    </citation>
    <scope>NUCLEOTIDE SEQUENCE</scope>
    <source>
        <strain evidence="1">Sampled in the wild</strain>
    </source>
</reference>
<sequence>MDEEVESVDEISSKTWDVMENKLIKAGLREGIGAGRERVFQPSFDEGYRDGYEMGYSKGFQKGFLSVLSAEKTKEVSGEGTNIPPSPPCNLCADDIDDKFYEQTTREIAKSLRENDQRYVNSLRSELSSWMQKLGIDFASTSSPSSKK</sequence>
<accession>A0A8K0K725</accession>